<proteinExistence type="predicted"/>
<comment type="caution">
    <text evidence="2">The sequence shown here is derived from an EMBL/GenBank/DDBJ whole genome shotgun (WGS) entry which is preliminary data.</text>
</comment>
<gene>
    <name evidence="2" type="ORF">Nepgr_001729</name>
</gene>
<dbReference type="Proteomes" id="UP001279734">
    <property type="component" value="Unassembled WGS sequence"/>
</dbReference>
<dbReference type="AlphaFoldDB" id="A0AAD3P6J0"/>
<accession>A0AAD3P6J0</accession>
<protein>
    <submittedName>
        <fullName evidence="2">Uncharacterized protein</fullName>
    </submittedName>
</protein>
<evidence type="ECO:0000256" key="1">
    <source>
        <dbReference type="SAM" id="MobiDB-lite"/>
    </source>
</evidence>
<feature type="region of interest" description="Disordered" evidence="1">
    <location>
        <begin position="1"/>
        <end position="30"/>
    </location>
</feature>
<name>A0AAD3P6J0_NEPGR</name>
<reference evidence="2" key="1">
    <citation type="submission" date="2023-05" db="EMBL/GenBank/DDBJ databases">
        <title>Nepenthes gracilis genome sequencing.</title>
        <authorList>
            <person name="Fukushima K."/>
        </authorList>
    </citation>
    <scope>NUCLEOTIDE SEQUENCE</scope>
    <source>
        <strain evidence="2">SING2019-196</strain>
    </source>
</reference>
<evidence type="ECO:0000313" key="3">
    <source>
        <dbReference type="Proteomes" id="UP001279734"/>
    </source>
</evidence>
<dbReference type="EMBL" id="BSYO01000001">
    <property type="protein sequence ID" value="GMG99889.1"/>
    <property type="molecule type" value="Genomic_DNA"/>
</dbReference>
<keyword evidence="3" id="KW-1185">Reference proteome</keyword>
<evidence type="ECO:0000313" key="2">
    <source>
        <dbReference type="EMBL" id="GMG99889.1"/>
    </source>
</evidence>
<organism evidence="2 3">
    <name type="scientific">Nepenthes gracilis</name>
    <name type="common">Slender pitcher plant</name>
    <dbReference type="NCBI Taxonomy" id="150966"/>
    <lineage>
        <taxon>Eukaryota</taxon>
        <taxon>Viridiplantae</taxon>
        <taxon>Streptophyta</taxon>
        <taxon>Embryophyta</taxon>
        <taxon>Tracheophyta</taxon>
        <taxon>Spermatophyta</taxon>
        <taxon>Magnoliopsida</taxon>
        <taxon>eudicotyledons</taxon>
        <taxon>Gunneridae</taxon>
        <taxon>Pentapetalae</taxon>
        <taxon>Caryophyllales</taxon>
        <taxon>Nepenthaceae</taxon>
        <taxon>Nepenthes</taxon>
    </lineage>
</organism>
<sequence>MPGREHDGASVTIEEDRGDSEEQMMMREDPSERRQCINNLGPMMVNRNHGKDISNEQIGLIEQNRNLVTTAIPTSEEPTVKRKTFR</sequence>